<dbReference type="Pfam" id="PF00293">
    <property type="entry name" value="NUDIX"/>
    <property type="match status" value="1"/>
</dbReference>
<evidence type="ECO:0000313" key="5">
    <source>
        <dbReference type="EMBL" id="KAJ8730135.1"/>
    </source>
</evidence>
<dbReference type="PROSITE" id="PS51462">
    <property type="entry name" value="NUDIX"/>
    <property type="match status" value="1"/>
</dbReference>
<dbReference type="EMBL" id="JARGEI010000006">
    <property type="protein sequence ID" value="KAJ8730135.1"/>
    <property type="molecule type" value="Genomic_DNA"/>
</dbReference>
<dbReference type="PRINTS" id="PR00502">
    <property type="entry name" value="NUDIXFAMILY"/>
</dbReference>
<dbReference type="InterPro" id="IPR040618">
    <property type="entry name" value="Pre-Nudix"/>
</dbReference>
<evidence type="ECO:0000256" key="2">
    <source>
        <dbReference type="ARBA" id="ARBA00022801"/>
    </source>
</evidence>
<dbReference type="CDD" id="cd04670">
    <property type="entry name" value="NUDIX_ASFGF2_Nudt6"/>
    <property type="match status" value="1"/>
</dbReference>
<dbReference type="PRINTS" id="PR01356">
    <property type="entry name" value="GFGPROTEIN"/>
</dbReference>
<dbReference type="GO" id="GO:0035529">
    <property type="term" value="F:NADH pyrophosphatase activity"/>
    <property type="evidence" value="ECO:0007669"/>
    <property type="project" value="TreeGrafter"/>
</dbReference>
<dbReference type="PROSITE" id="PS00893">
    <property type="entry name" value="NUDIX_BOX"/>
    <property type="match status" value="1"/>
</dbReference>
<comment type="caution">
    <text evidence="5">The sequence shown here is derived from an EMBL/GenBank/DDBJ whole genome shotgun (WGS) entry which is preliminary data.</text>
</comment>
<evidence type="ECO:0000259" key="4">
    <source>
        <dbReference type="PROSITE" id="PS51462"/>
    </source>
</evidence>
<feature type="domain" description="Nudix hydrolase" evidence="4">
    <location>
        <begin position="127"/>
        <end position="254"/>
    </location>
</feature>
<dbReference type="FunFam" id="3.90.79.10:FF:000015">
    <property type="entry name" value="Nudix hydrolase 8"/>
    <property type="match status" value="1"/>
</dbReference>
<gene>
    <name evidence="5" type="ORF">PYW07_017173</name>
</gene>
<dbReference type="AlphaFoldDB" id="A0AAD7YW72"/>
<dbReference type="InterPro" id="IPR020084">
    <property type="entry name" value="NUDIX_hydrolase_CS"/>
</dbReference>
<dbReference type="GO" id="GO:0051287">
    <property type="term" value="F:NAD binding"/>
    <property type="evidence" value="ECO:0007669"/>
    <property type="project" value="TreeGrafter"/>
</dbReference>
<reference evidence="5" key="1">
    <citation type="submission" date="2023-03" db="EMBL/GenBank/DDBJ databases">
        <title>Chromosome-level genomes of two armyworms, Mythimna separata and Mythimna loreyi, provide insights into the biosynthesis and reception of sex pheromones.</title>
        <authorList>
            <person name="Zhao H."/>
        </authorList>
    </citation>
    <scope>NUCLEOTIDE SEQUENCE</scope>
    <source>
        <strain evidence="5">BeijingLab</strain>
        <tissue evidence="5">Pupa</tissue>
    </source>
</reference>
<dbReference type="SUPFAM" id="SSF55811">
    <property type="entry name" value="Nudix"/>
    <property type="match status" value="1"/>
</dbReference>
<keyword evidence="2 3" id="KW-0378">Hydrolase</keyword>
<dbReference type="InterPro" id="IPR020476">
    <property type="entry name" value="Nudix_hydrolase"/>
</dbReference>
<dbReference type="InterPro" id="IPR003293">
    <property type="entry name" value="Nudix_hydrolase6-like"/>
</dbReference>
<proteinExistence type="inferred from homology"/>
<dbReference type="Pfam" id="PF18290">
    <property type="entry name" value="Nudix_hydro"/>
    <property type="match status" value="1"/>
</dbReference>
<dbReference type="Gene3D" id="3.40.630.30">
    <property type="match status" value="1"/>
</dbReference>
<evidence type="ECO:0000256" key="3">
    <source>
        <dbReference type="RuleBase" id="RU003476"/>
    </source>
</evidence>
<dbReference type="InterPro" id="IPR015797">
    <property type="entry name" value="NUDIX_hydrolase-like_dom_sf"/>
</dbReference>
<dbReference type="Gene3D" id="3.90.79.10">
    <property type="entry name" value="Nucleoside Triphosphate Pyrophosphohydrolase"/>
    <property type="match status" value="1"/>
</dbReference>
<dbReference type="PANTHER" id="PTHR13994">
    <property type="entry name" value="NUDIX HYDROLASE RELATED"/>
    <property type="match status" value="1"/>
</dbReference>
<dbReference type="InterPro" id="IPR000086">
    <property type="entry name" value="NUDIX_hydrolase_dom"/>
</dbReference>
<protein>
    <recommendedName>
        <fullName evidence="4">Nudix hydrolase domain-containing protein</fullName>
    </recommendedName>
</protein>
<dbReference type="GO" id="GO:0047631">
    <property type="term" value="F:ADP-ribose diphosphatase activity"/>
    <property type="evidence" value="ECO:0007669"/>
    <property type="project" value="TreeGrafter"/>
</dbReference>
<accession>A0AAD7YW72</accession>
<evidence type="ECO:0000256" key="1">
    <source>
        <dbReference type="ARBA" id="ARBA00005582"/>
    </source>
</evidence>
<comment type="similarity">
    <text evidence="1 3">Belongs to the Nudix hydrolase family.</text>
</comment>
<dbReference type="Proteomes" id="UP001231518">
    <property type="component" value="Chromosome 9"/>
</dbReference>
<sequence length="293" mass="34369">MNKLLFFCTRLNRKSIFLGRQSICAYSTDTDRNVFQGAKDRYNGITIDSRKEKFNLHKFTENLEESLSTWASQGHRCVWFKINIKDAFCVPILAEKGFNFHHARDEFVMMYKWLPGDSEPNLPPACHTNLGVGAMVFNDQNHLLAISEKHYEYPHWKLPGGYVEKGEDIIDAAVREVKEETGVDAVFESLVTFRHTHNMMFENSDIYVILMMKAISDKIIPSQREVVSCQWMEVEEYVNHPHVHKFNRFIVNAALEYKKRNLKLDIQKKTLKWATYQRDINFLVVEDCTYLEK</sequence>
<name>A0AAD7YW72_MYTSE</name>
<keyword evidence="6" id="KW-1185">Reference proteome</keyword>
<evidence type="ECO:0000313" key="6">
    <source>
        <dbReference type="Proteomes" id="UP001231518"/>
    </source>
</evidence>
<dbReference type="PANTHER" id="PTHR13994:SF13">
    <property type="entry name" value="FI03680P"/>
    <property type="match status" value="1"/>
</dbReference>
<organism evidence="5 6">
    <name type="scientific">Mythimna separata</name>
    <name type="common">Oriental armyworm</name>
    <name type="synonym">Pseudaletia separata</name>
    <dbReference type="NCBI Taxonomy" id="271217"/>
    <lineage>
        <taxon>Eukaryota</taxon>
        <taxon>Metazoa</taxon>
        <taxon>Ecdysozoa</taxon>
        <taxon>Arthropoda</taxon>
        <taxon>Hexapoda</taxon>
        <taxon>Insecta</taxon>
        <taxon>Pterygota</taxon>
        <taxon>Neoptera</taxon>
        <taxon>Endopterygota</taxon>
        <taxon>Lepidoptera</taxon>
        <taxon>Glossata</taxon>
        <taxon>Ditrysia</taxon>
        <taxon>Noctuoidea</taxon>
        <taxon>Noctuidae</taxon>
        <taxon>Noctuinae</taxon>
        <taxon>Hadenini</taxon>
        <taxon>Mythimna</taxon>
    </lineage>
</organism>